<dbReference type="Proteomes" id="UP000586827">
    <property type="component" value="Unassembled WGS sequence"/>
</dbReference>
<name>A0A849BUD3_9NOCA</name>
<evidence type="ECO:0000256" key="1">
    <source>
        <dbReference type="SAM" id="MobiDB-lite"/>
    </source>
</evidence>
<reference evidence="5 6" key="1">
    <citation type="submission" date="2020-05" db="EMBL/GenBank/DDBJ databases">
        <title>MicrobeNet Type strains.</title>
        <authorList>
            <person name="Nicholson A.C."/>
        </authorList>
    </citation>
    <scope>NUCLEOTIDE SEQUENCE [LARGE SCALE GENOMIC DNA]</scope>
    <source>
        <strain evidence="5 6">JCM 3224</strain>
    </source>
</reference>
<feature type="domain" description="DUF7373" evidence="4">
    <location>
        <begin position="278"/>
        <end position="420"/>
    </location>
</feature>
<dbReference type="InterPro" id="IPR055797">
    <property type="entry name" value="DUF7373"/>
</dbReference>
<dbReference type="EMBL" id="JABELX010000003">
    <property type="protein sequence ID" value="NNH69784.1"/>
    <property type="molecule type" value="Genomic_DNA"/>
</dbReference>
<evidence type="ECO:0000313" key="5">
    <source>
        <dbReference type="EMBL" id="NNH69784.1"/>
    </source>
</evidence>
<evidence type="ECO:0000256" key="2">
    <source>
        <dbReference type="SAM" id="SignalP"/>
    </source>
</evidence>
<dbReference type="AlphaFoldDB" id="A0A849BUD3"/>
<gene>
    <name evidence="5" type="ORF">HLB23_07870</name>
</gene>
<feature type="domain" description="DUF7373" evidence="3">
    <location>
        <begin position="75"/>
        <end position="273"/>
    </location>
</feature>
<proteinExistence type="predicted"/>
<organism evidence="5 6">
    <name type="scientific">Nocardia uniformis</name>
    <dbReference type="NCBI Taxonomy" id="53432"/>
    <lineage>
        <taxon>Bacteria</taxon>
        <taxon>Bacillati</taxon>
        <taxon>Actinomycetota</taxon>
        <taxon>Actinomycetes</taxon>
        <taxon>Mycobacteriales</taxon>
        <taxon>Nocardiaceae</taxon>
        <taxon>Nocardia</taxon>
    </lineage>
</organism>
<feature type="chain" id="PRO_5032612387" evidence="2">
    <location>
        <begin position="27"/>
        <end position="421"/>
    </location>
</feature>
<dbReference type="Pfam" id="PF24088">
    <property type="entry name" value="DUF7373"/>
    <property type="match status" value="1"/>
</dbReference>
<feature type="signal peptide" evidence="2">
    <location>
        <begin position="1"/>
        <end position="26"/>
    </location>
</feature>
<feature type="region of interest" description="Disordered" evidence="1">
    <location>
        <begin position="353"/>
        <end position="377"/>
    </location>
</feature>
<protein>
    <submittedName>
        <fullName evidence="5">Uncharacterized protein</fullName>
    </submittedName>
</protein>
<sequence>MNHSRTLLRTLAAVGAITALAGSATAVALRDAETVSGTPIAGEIDVRTLDTGSYPTEAWDAHDDAYVPFHSDYFKVAAMRLADHVATAFDIEPSLKYQVDLVGDPGFSKAVPSAYLGEDEDTESIAERNNLLFGFQSSGSDQADNFHSSWDWPRPNKSGSTIIGTVVMQFPDAEAADRAATEFYDADFNRYRDRNEAVALTDYAGAHSHWQPGKPTARSFLAHGSYVVAVLASTPTADRGALAELVSKAYRVQLPMLDALAPISDEEMLDLPWDPDRLLHRTLNPSGYAWPDTEDGVVVGPQGILHYAVDRATAKSAYTAMGVEKAAIVDDTTLIRTADVASAERAVTERRTTRAVAGGAEGPPDIPNSSCVENEVPDKRSSASKYTCLIAYDRYVAYVNSDQLLDAHQRAAAQYAILANG</sequence>
<evidence type="ECO:0000313" key="6">
    <source>
        <dbReference type="Proteomes" id="UP000586827"/>
    </source>
</evidence>
<keyword evidence="6" id="KW-1185">Reference proteome</keyword>
<dbReference type="RefSeq" id="WP_067517633.1">
    <property type="nucleotide sequence ID" value="NZ_JABELX010000003.1"/>
</dbReference>
<comment type="caution">
    <text evidence="5">The sequence shown here is derived from an EMBL/GenBank/DDBJ whole genome shotgun (WGS) entry which is preliminary data.</text>
</comment>
<accession>A0A849BUD3</accession>
<dbReference type="Pfam" id="PF24092">
    <property type="entry name" value="DUF7373_C"/>
    <property type="match status" value="1"/>
</dbReference>
<keyword evidence="2" id="KW-0732">Signal</keyword>
<evidence type="ECO:0000259" key="3">
    <source>
        <dbReference type="Pfam" id="PF24088"/>
    </source>
</evidence>
<dbReference type="InterPro" id="IPR056463">
    <property type="entry name" value="DUF7373_C"/>
</dbReference>
<evidence type="ECO:0000259" key="4">
    <source>
        <dbReference type="Pfam" id="PF24092"/>
    </source>
</evidence>